<dbReference type="SUPFAM" id="SSF56112">
    <property type="entry name" value="Protein kinase-like (PK-like)"/>
    <property type="match status" value="1"/>
</dbReference>
<comment type="similarity">
    <text evidence="1">Belongs to the choline/ethanolamine kinase family.</text>
</comment>
<protein>
    <submittedName>
        <fullName evidence="2">Choline/ethanolamine kinase</fullName>
    </submittedName>
</protein>
<evidence type="ECO:0000313" key="2">
    <source>
        <dbReference type="EMBL" id="QCD94480.1"/>
    </source>
</evidence>
<dbReference type="GO" id="GO:0004305">
    <property type="term" value="F:ethanolamine kinase activity"/>
    <property type="evidence" value="ECO:0007669"/>
    <property type="project" value="TreeGrafter"/>
</dbReference>
<evidence type="ECO:0000256" key="1">
    <source>
        <dbReference type="ARBA" id="ARBA00038211"/>
    </source>
</evidence>
<evidence type="ECO:0000313" key="3">
    <source>
        <dbReference type="Proteomes" id="UP000501690"/>
    </source>
</evidence>
<dbReference type="GO" id="GO:0006646">
    <property type="term" value="P:phosphatidylethanolamine biosynthetic process"/>
    <property type="evidence" value="ECO:0007669"/>
    <property type="project" value="TreeGrafter"/>
</dbReference>
<dbReference type="GO" id="GO:0004103">
    <property type="term" value="F:choline kinase activity"/>
    <property type="evidence" value="ECO:0007669"/>
    <property type="project" value="TreeGrafter"/>
</dbReference>
<dbReference type="OrthoDB" id="10267235at2759"/>
<dbReference type="Pfam" id="PF01633">
    <property type="entry name" value="Choline_kinase"/>
    <property type="match status" value="1"/>
</dbReference>
<dbReference type="Gramene" id="Vigun04g125500.1.v1.2">
    <property type="protein sequence ID" value="Vigun04g125500.1.v1.2"/>
    <property type="gene ID" value="Vigun04g125500.v1.2"/>
</dbReference>
<proteinExistence type="inferred from homology"/>
<dbReference type="AlphaFoldDB" id="A0A4D6M0Z9"/>
<accession>A0A4D6M0Z9</accession>
<dbReference type="EMBL" id="CP039349">
    <property type="protein sequence ID" value="QCD94480.1"/>
    <property type="molecule type" value="Genomic_DNA"/>
</dbReference>
<dbReference type="Proteomes" id="UP000501690">
    <property type="component" value="Linkage Group LG5"/>
</dbReference>
<gene>
    <name evidence="2" type="ORF">DEO72_LG5g2564</name>
</gene>
<dbReference type="InterPro" id="IPR011009">
    <property type="entry name" value="Kinase-like_dom_sf"/>
</dbReference>
<keyword evidence="2" id="KW-0418">Kinase</keyword>
<dbReference type="Gene3D" id="3.30.200.20">
    <property type="entry name" value="Phosphorylase Kinase, domain 1"/>
    <property type="match status" value="1"/>
</dbReference>
<sequence length="359" mass="41321">MAIKTIELLKGGANHEEITEVLAAVAADLGDVIDDLNSLQVKPLKGAMTNEVFEVNWPTKSDVHQRKVLVRLYGEGVEVFFNRVDEIQTFECMSKHGQGPRLLGRFTTGRVEEFIHAKTLSAADLRDPEISALVASKMREFHHLHMPGTKKAQLWQRLRKWLSHAKSLCSQKDIKNFSLDHLDAEINLLVELLSQGHQEIGFCHNDLQYGNIMMDEETRAITLIDYEYASYNPVAYDLANHFCEMVANYHSDQPHVLDYTKYPSLEERQRFVYNYLSSEGKEPSSSEMEQLLNLAEKYTLANHLFWGLWGLISSYVNKIDFDYKEYARQRFEQYWLKKATLLDSPTVTSEDGMIKGSHH</sequence>
<dbReference type="GO" id="GO:0005737">
    <property type="term" value="C:cytoplasm"/>
    <property type="evidence" value="ECO:0007669"/>
    <property type="project" value="TreeGrafter"/>
</dbReference>
<dbReference type="PANTHER" id="PTHR22603">
    <property type="entry name" value="CHOLINE/ETHANOALAMINE KINASE"/>
    <property type="match status" value="1"/>
</dbReference>
<dbReference type="PANTHER" id="PTHR22603:SF97">
    <property type="entry name" value="CHOLINE_ETHANOLAMINE KINASE"/>
    <property type="match status" value="1"/>
</dbReference>
<reference evidence="2 3" key="1">
    <citation type="submission" date="2019-04" db="EMBL/GenBank/DDBJ databases">
        <title>An improved genome assembly and genetic linkage map for asparagus bean, Vigna unguiculata ssp. sesquipedialis.</title>
        <authorList>
            <person name="Xia Q."/>
            <person name="Zhang R."/>
            <person name="Dong Y."/>
        </authorList>
    </citation>
    <scope>NUCLEOTIDE SEQUENCE [LARGE SCALE GENOMIC DNA]</scope>
    <source>
        <tissue evidence="2">Leaf</tissue>
    </source>
</reference>
<keyword evidence="2" id="KW-0808">Transferase</keyword>
<organism evidence="2 3">
    <name type="scientific">Vigna unguiculata</name>
    <name type="common">Cowpea</name>
    <dbReference type="NCBI Taxonomy" id="3917"/>
    <lineage>
        <taxon>Eukaryota</taxon>
        <taxon>Viridiplantae</taxon>
        <taxon>Streptophyta</taxon>
        <taxon>Embryophyta</taxon>
        <taxon>Tracheophyta</taxon>
        <taxon>Spermatophyta</taxon>
        <taxon>Magnoliopsida</taxon>
        <taxon>eudicotyledons</taxon>
        <taxon>Gunneridae</taxon>
        <taxon>Pentapetalae</taxon>
        <taxon>rosids</taxon>
        <taxon>fabids</taxon>
        <taxon>Fabales</taxon>
        <taxon>Fabaceae</taxon>
        <taxon>Papilionoideae</taxon>
        <taxon>50 kb inversion clade</taxon>
        <taxon>NPAAA clade</taxon>
        <taxon>indigoferoid/millettioid clade</taxon>
        <taxon>Phaseoleae</taxon>
        <taxon>Vigna</taxon>
    </lineage>
</organism>
<keyword evidence="3" id="KW-1185">Reference proteome</keyword>
<dbReference type="CDD" id="cd05157">
    <property type="entry name" value="ETNK_euk"/>
    <property type="match status" value="1"/>
</dbReference>
<dbReference type="Gene3D" id="3.90.1200.10">
    <property type="match status" value="1"/>
</dbReference>
<name>A0A4D6M0Z9_VIGUN</name>